<keyword evidence="2" id="KW-0813">Transport</keyword>
<dbReference type="PANTHER" id="PTHR30290:SF9">
    <property type="entry name" value="OLIGOPEPTIDE-BINDING PROTEIN APPA"/>
    <property type="match status" value="1"/>
</dbReference>
<accession>A0AAE4ZAQ2</accession>
<name>A0AAE4ZAQ2_9BACT</name>
<evidence type="ECO:0000256" key="1">
    <source>
        <dbReference type="ARBA" id="ARBA00005695"/>
    </source>
</evidence>
<dbReference type="Proteomes" id="UP000702544">
    <property type="component" value="Unassembled WGS sequence"/>
</dbReference>
<dbReference type="GO" id="GO:1904680">
    <property type="term" value="F:peptide transmembrane transporter activity"/>
    <property type="evidence" value="ECO:0007669"/>
    <property type="project" value="TreeGrafter"/>
</dbReference>
<evidence type="ECO:0000256" key="2">
    <source>
        <dbReference type="ARBA" id="ARBA00022448"/>
    </source>
</evidence>
<evidence type="ECO:0000256" key="3">
    <source>
        <dbReference type="ARBA" id="ARBA00022729"/>
    </source>
</evidence>
<dbReference type="Gene3D" id="3.40.190.10">
    <property type="entry name" value="Periplasmic binding protein-like II"/>
    <property type="match status" value="1"/>
</dbReference>
<feature type="domain" description="Solute-binding protein family 5" evidence="4">
    <location>
        <begin position="91"/>
        <end position="462"/>
    </location>
</feature>
<proteinExistence type="inferred from homology"/>
<comment type="caution">
    <text evidence="5">The sequence shown here is derived from an EMBL/GenBank/DDBJ whole genome shotgun (WGS) entry which is preliminary data.</text>
</comment>
<dbReference type="Gene3D" id="3.90.76.10">
    <property type="entry name" value="Dipeptide-binding Protein, Domain 1"/>
    <property type="match status" value="1"/>
</dbReference>
<keyword evidence="3" id="KW-0732">Signal</keyword>
<dbReference type="InterPro" id="IPR030678">
    <property type="entry name" value="Peptide/Ni-bd"/>
</dbReference>
<dbReference type="SUPFAM" id="SSF53850">
    <property type="entry name" value="Periplasmic binding protein-like II"/>
    <property type="match status" value="1"/>
</dbReference>
<dbReference type="PIRSF" id="PIRSF002741">
    <property type="entry name" value="MppA"/>
    <property type="match status" value="1"/>
</dbReference>
<evidence type="ECO:0000313" key="5">
    <source>
        <dbReference type="EMBL" id="NIR75306.1"/>
    </source>
</evidence>
<evidence type="ECO:0000313" key="6">
    <source>
        <dbReference type="Proteomes" id="UP000702544"/>
    </source>
</evidence>
<gene>
    <name evidence="5" type="ORF">GWO12_09380</name>
</gene>
<sequence length="562" mass="61785">MARVGLEALTAGPASWRRRVVAGLALALAAGCGAPAAERSVVIAVSSDVGILLPAAELTTLDAAIGNLLYLGLNSARWNDGAIEYRADEMSLADSWTPESDSTVLVYHLKPDAVWSDGVPITARDVVFSYELIRAPGVASRYASFWAELDSVVARGQHDVAFHFRRPHPRMLLHSGLSIMPAHIFEGTPANTDALAGHRSLSAPDARPVVSGPFLVRERRPGERLVLEPNRRSVAGRPWLERVVFRVQPDPATRVIALESGRVDVIDPVPLARAGELAAAPDIRVETTGLRYYEYIAWNGRRFAPFREPTVRRALSLAIDRPGVLAGLGIEEFASPAAGPATPLFPELIDPAVRPDPFLPDSARALLRAAGWRDSDGDDVLDRDGVPFQFVLVTQADNERRRAAAEIIQAQLAAIGVATRLRALERNALLDLVYNRKDFEAALVGWGVTLEPDYLADQFWPADAQYNITGYRSVALDSLVPRARSARTDEEARPRWRAVGVQIARDRPYAFLWFYTEAVALRERVQNVRIDVYGVYQNLHRWRLEPAAPATTSRQTTGDGER</sequence>
<reference evidence="5 6" key="1">
    <citation type="submission" date="2020-01" db="EMBL/GenBank/DDBJ databases">
        <title>Genomes assembled from Gulf of Kutch pelagic sediment metagenomes.</title>
        <authorList>
            <person name="Chandrashekar M."/>
            <person name="Mahajan M.S."/>
            <person name="Dave K.J."/>
            <person name="Vatsa P."/>
            <person name="Nathani N.M."/>
        </authorList>
    </citation>
    <scope>NUCLEOTIDE SEQUENCE [LARGE SCALE GENOMIC DNA]</scope>
    <source>
        <strain evidence="5">KS3-K002</strain>
    </source>
</reference>
<organism evidence="5 6">
    <name type="scientific">Candidatus Kutchimonas denitrificans</name>
    <dbReference type="NCBI Taxonomy" id="3056748"/>
    <lineage>
        <taxon>Bacteria</taxon>
        <taxon>Pseudomonadati</taxon>
        <taxon>Gemmatimonadota</taxon>
        <taxon>Gemmatimonadia</taxon>
        <taxon>Candidatus Palauibacterales</taxon>
        <taxon>Candidatus Palauibacteraceae</taxon>
        <taxon>Candidatus Kutchimonas</taxon>
    </lineage>
</organism>
<dbReference type="Gene3D" id="3.10.105.10">
    <property type="entry name" value="Dipeptide-binding Protein, Domain 3"/>
    <property type="match status" value="1"/>
</dbReference>
<evidence type="ECO:0000259" key="4">
    <source>
        <dbReference type="Pfam" id="PF00496"/>
    </source>
</evidence>
<comment type="similarity">
    <text evidence="1">Belongs to the bacterial solute-binding protein 5 family.</text>
</comment>
<dbReference type="Pfam" id="PF00496">
    <property type="entry name" value="SBP_bac_5"/>
    <property type="match status" value="1"/>
</dbReference>
<protein>
    <recommendedName>
        <fullName evidence="4">Solute-binding protein family 5 domain-containing protein</fullName>
    </recommendedName>
</protein>
<dbReference type="InterPro" id="IPR000914">
    <property type="entry name" value="SBP_5_dom"/>
</dbReference>
<dbReference type="GO" id="GO:0015833">
    <property type="term" value="P:peptide transport"/>
    <property type="evidence" value="ECO:0007669"/>
    <property type="project" value="TreeGrafter"/>
</dbReference>
<dbReference type="EMBL" id="JAACAK010000070">
    <property type="protein sequence ID" value="NIR75306.1"/>
    <property type="molecule type" value="Genomic_DNA"/>
</dbReference>
<dbReference type="PANTHER" id="PTHR30290">
    <property type="entry name" value="PERIPLASMIC BINDING COMPONENT OF ABC TRANSPORTER"/>
    <property type="match status" value="1"/>
</dbReference>
<dbReference type="GO" id="GO:0030288">
    <property type="term" value="C:outer membrane-bounded periplasmic space"/>
    <property type="evidence" value="ECO:0007669"/>
    <property type="project" value="UniProtKB-ARBA"/>
</dbReference>
<dbReference type="PROSITE" id="PS51257">
    <property type="entry name" value="PROKAR_LIPOPROTEIN"/>
    <property type="match status" value="1"/>
</dbReference>
<dbReference type="AlphaFoldDB" id="A0AAE4ZAQ2"/>
<dbReference type="GO" id="GO:0043190">
    <property type="term" value="C:ATP-binding cassette (ABC) transporter complex"/>
    <property type="evidence" value="ECO:0007669"/>
    <property type="project" value="InterPro"/>
</dbReference>
<dbReference type="InterPro" id="IPR039424">
    <property type="entry name" value="SBP_5"/>
</dbReference>